<keyword evidence="1" id="KW-0472">Membrane</keyword>
<evidence type="ECO:0000256" key="1">
    <source>
        <dbReference type="SAM" id="Phobius"/>
    </source>
</evidence>
<evidence type="ECO:0000256" key="2">
    <source>
        <dbReference type="SAM" id="SignalP"/>
    </source>
</evidence>
<dbReference type="Proteomes" id="UP000734854">
    <property type="component" value="Unassembled WGS sequence"/>
</dbReference>
<gene>
    <name evidence="3" type="ORF">ZIOFF_019380</name>
</gene>
<keyword evidence="1" id="KW-1133">Transmembrane helix</keyword>
<evidence type="ECO:0000313" key="4">
    <source>
        <dbReference type="Proteomes" id="UP000734854"/>
    </source>
</evidence>
<name>A0A8J5HRL2_ZINOF</name>
<feature type="transmembrane region" description="Helical" evidence="1">
    <location>
        <begin position="55"/>
        <end position="76"/>
    </location>
</feature>
<dbReference type="AlphaFoldDB" id="A0A8J5HRL2"/>
<feature type="signal peptide" evidence="2">
    <location>
        <begin position="1"/>
        <end position="19"/>
    </location>
</feature>
<keyword evidence="1" id="KW-0812">Transmembrane</keyword>
<protein>
    <submittedName>
        <fullName evidence="3">Uncharacterized protein</fullName>
    </submittedName>
</protein>
<reference evidence="3 4" key="1">
    <citation type="submission" date="2020-08" db="EMBL/GenBank/DDBJ databases">
        <title>Plant Genome Project.</title>
        <authorList>
            <person name="Zhang R.-G."/>
        </authorList>
    </citation>
    <scope>NUCLEOTIDE SEQUENCE [LARGE SCALE GENOMIC DNA]</scope>
    <source>
        <tissue evidence="3">Rhizome</tissue>
    </source>
</reference>
<keyword evidence="4" id="KW-1185">Reference proteome</keyword>
<evidence type="ECO:0000313" key="3">
    <source>
        <dbReference type="EMBL" id="KAG6522242.1"/>
    </source>
</evidence>
<comment type="caution">
    <text evidence="3">The sequence shown here is derived from an EMBL/GenBank/DDBJ whole genome shotgun (WGS) entry which is preliminary data.</text>
</comment>
<proteinExistence type="predicted"/>
<sequence length="134" mass="14544">MMSLRALALIGASISGILSFGAITSADEAEHGLPAPKYPWPHKGILSSYDHASSFSAYLANAISCSILCLFGGFVIEERGMGMENSIYIPLQLLHSKLERWLAVVQHRFGSNWKLFDDDLAGGLMMPRDGLVAC</sequence>
<keyword evidence="2" id="KW-0732">Signal</keyword>
<accession>A0A8J5HRL2</accession>
<feature type="chain" id="PRO_5035226488" evidence="2">
    <location>
        <begin position="20"/>
        <end position="134"/>
    </location>
</feature>
<organism evidence="3 4">
    <name type="scientific">Zingiber officinale</name>
    <name type="common">Ginger</name>
    <name type="synonym">Amomum zingiber</name>
    <dbReference type="NCBI Taxonomy" id="94328"/>
    <lineage>
        <taxon>Eukaryota</taxon>
        <taxon>Viridiplantae</taxon>
        <taxon>Streptophyta</taxon>
        <taxon>Embryophyta</taxon>
        <taxon>Tracheophyta</taxon>
        <taxon>Spermatophyta</taxon>
        <taxon>Magnoliopsida</taxon>
        <taxon>Liliopsida</taxon>
        <taxon>Zingiberales</taxon>
        <taxon>Zingiberaceae</taxon>
        <taxon>Zingiber</taxon>
    </lineage>
</organism>
<dbReference type="EMBL" id="JACMSC010000005">
    <property type="protein sequence ID" value="KAG6522242.1"/>
    <property type="molecule type" value="Genomic_DNA"/>
</dbReference>